<dbReference type="KEGG" id="psco:LY89DRAFT_728149"/>
<reference evidence="1 2" key="1">
    <citation type="submission" date="2015-10" db="EMBL/GenBank/DDBJ databases">
        <title>Full genome of DAOMC 229536 Phialocephala scopiformis, a fungal endophyte of spruce producing the potent anti-insectan compound rugulosin.</title>
        <authorList>
            <consortium name="DOE Joint Genome Institute"/>
            <person name="Walker A.K."/>
            <person name="Frasz S.L."/>
            <person name="Seifert K.A."/>
            <person name="Miller J.D."/>
            <person name="Mondo S.J."/>
            <person name="Labutti K."/>
            <person name="Lipzen A."/>
            <person name="Dockter R."/>
            <person name="Kennedy M."/>
            <person name="Grigoriev I.V."/>
            <person name="Spatafora J.W."/>
        </authorList>
    </citation>
    <scope>NUCLEOTIDE SEQUENCE [LARGE SCALE GENOMIC DNA]</scope>
    <source>
        <strain evidence="1 2">CBS 120377</strain>
    </source>
</reference>
<dbReference type="RefSeq" id="XP_018077752.1">
    <property type="nucleotide sequence ID" value="XM_018219237.1"/>
</dbReference>
<keyword evidence="2" id="KW-1185">Reference proteome</keyword>
<sequence>MASVESSENIRAELNEFISDSKSPVPVSPPNQQCPLIILYGQTHLGAPLHHIQLREIEAGREAPEFRACEVFLRGTIQGHVLFRMTIHNSSLRDCTLIDCTIYGGKIETSQLTDCRTRKKALGEHDTSLTIPLVSCCKIKGGSADYTEMFNSTSSILSSLKAP</sequence>
<dbReference type="GeneID" id="28828963"/>
<evidence type="ECO:0000313" key="1">
    <source>
        <dbReference type="EMBL" id="KUJ23397.1"/>
    </source>
</evidence>
<gene>
    <name evidence="1" type="ORF">LY89DRAFT_728149</name>
</gene>
<dbReference type="AlphaFoldDB" id="A0A194XUL3"/>
<dbReference type="EMBL" id="KQ947405">
    <property type="protein sequence ID" value="KUJ23397.1"/>
    <property type="molecule type" value="Genomic_DNA"/>
</dbReference>
<dbReference type="InParanoid" id="A0A194XUL3"/>
<proteinExistence type="predicted"/>
<dbReference type="OrthoDB" id="3531154at2759"/>
<accession>A0A194XUL3</accession>
<dbReference type="Proteomes" id="UP000070700">
    <property type="component" value="Unassembled WGS sequence"/>
</dbReference>
<evidence type="ECO:0000313" key="2">
    <source>
        <dbReference type="Proteomes" id="UP000070700"/>
    </source>
</evidence>
<protein>
    <submittedName>
        <fullName evidence="1">Uncharacterized protein</fullName>
    </submittedName>
</protein>
<organism evidence="1 2">
    <name type="scientific">Mollisia scopiformis</name>
    <name type="common">Conifer needle endophyte fungus</name>
    <name type="synonym">Phialocephala scopiformis</name>
    <dbReference type="NCBI Taxonomy" id="149040"/>
    <lineage>
        <taxon>Eukaryota</taxon>
        <taxon>Fungi</taxon>
        <taxon>Dikarya</taxon>
        <taxon>Ascomycota</taxon>
        <taxon>Pezizomycotina</taxon>
        <taxon>Leotiomycetes</taxon>
        <taxon>Helotiales</taxon>
        <taxon>Mollisiaceae</taxon>
        <taxon>Mollisia</taxon>
    </lineage>
</organism>
<name>A0A194XUL3_MOLSC</name>